<dbReference type="EMBL" id="AWGJ01000010">
    <property type="protein sequence ID" value="ODN75479.1"/>
    <property type="molecule type" value="Genomic_DNA"/>
</dbReference>
<reference evidence="2 3" key="1">
    <citation type="submission" date="2016-06" db="EMBL/GenBank/DDBJ databases">
        <title>Evolution of pathogenesis and genome organization in the Tremellales.</title>
        <authorList>
            <person name="Cuomo C."/>
            <person name="Litvintseva A."/>
            <person name="Heitman J."/>
            <person name="Chen Y."/>
            <person name="Sun S."/>
            <person name="Springer D."/>
            <person name="Dromer F."/>
            <person name="Young S."/>
            <person name="Zeng Q."/>
            <person name="Chapman S."/>
            <person name="Gujja S."/>
            <person name="Saif S."/>
            <person name="Birren B."/>
        </authorList>
    </citation>
    <scope>NUCLEOTIDE SEQUENCE [LARGE SCALE GENOMIC DNA]</scope>
    <source>
        <strain evidence="2 3">CBS 6039</strain>
    </source>
</reference>
<organism evidence="2 3">
    <name type="scientific">Cryptococcus amylolentus CBS 6039</name>
    <dbReference type="NCBI Taxonomy" id="1295533"/>
    <lineage>
        <taxon>Eukaryota</taxon>
        <taxon>Fungi</taxon>
        <taxon>Dikarya</taxon>
        <taxon>Basidiomycota</taxon>
        <taxon>Agaricomycotina</taxon>
        <taxon>Tremellomycetes</taxon>
        <taxon>Tremellales</taxon>
        <taxon>Cryptococcaceae</taxon>
        <taxon>Cryptococcus</taxon>
    </lineage>
</organism>
<name>A0A1E3HGK2_9TREE</name>
<feature type="region of interest" description="Disordered" evidence="1">
    <location>
        <begin position="98"/>
        <end position="140"/>
    </location>
</feature>
<evidence type="ECO:0000256" key="1">
    <source>
        <dbReference type="SAM" id="MobiDB-lite"/>
    </source>
</evidence>
<protein>
    <submittedName>
        <fullName evidence="2">Uncharacterized protein</fullName>
    </submittedName>
</protein>
<keyword evidence="3" id="KW-1185">Reference proteome</keyword>
<feature type="compositionally biased region" description="Low complexity" evidence="1">
    <location>
        <begin position="130"/>
        <end position="140"/>
    </location>
</feature>
<dbReference type="RefSeq" id="XP_018991129.1">
    <property type="nucleotide sequence ID" value="XM_019141154.1"/>
</dbReference>
<accession>A0A1E3HGK2</accession>
<dbReference type="Proteomes" id="UP000094065">
    <property type="component" value="Unassembled WGS sequence"/>
</dbReference>
<evidence type="ECO:0000313" key="3">
    <source>
        <dbReference type="Proteomes" id="UP000094065"/>
    </source>
</evidence>
<proteinExistence type="predicted"/>
<dbReference type="STRING" id="1295533.A0A1E3HGK2"/>
<feature type="compositionally biased region" description="Acidic residues" evidence="1">
    <location>
        <begin position="100"/>
        <end position="119"/>
    </location>
</feature>
<gene>
    <name evidence="2" type="ORF">L202_06612</name>
</gene>
<dbReference type="OrthoDB" id="3247418at2759"/>
<sequence>MLRQMAEFLQAVKELPQKSESSWISQHAGQVLLAQKKAVEDLLKSIFQTPGHLSVFDLLPNFDKVLHATGDPMHNALKEVEKQQRIITDKYLKGVRPEIFGEEDSEDEEDKEDKEGGEDNEGHGDRGQTGKIPPGNGPPIISKDRQICLKEMMVQVIVPSYLPQLGKKFFTQQAKPSAAQWQSWSTSNALPEHELVAALKLFAIIKRIFLSSISKTQINCLKALISEFKEIVLKHHPLLLYLTTNFHKIDHTPKEILEHGPIYGWWLMALERLNGRVKKINTSGRNVYQEQVLQFRALLRQRSLLSNIHQQFLDQDSCQESGIPKDEAGWEEGRNSNKSTIFSAYMSHGVISEDPDDAEDLANLRLYNNSGLDQDFLIDLLLTGKVMAVSSQNQIIGLFYHFSKILKPDIPDEFEFHHKIAVRGHTFCPVDPTFKTGLTLVTVPKIVCWSNSHSFINIQNPMIRFADDHQPKLGVKAIIWAIVSWTCRNLEDGSVGSTTLWACIWLFVCLQPPPSAFQYGLEETLDIETLSATKLLPMNFYQINA</sequence>
<dbReference type="GeneID" id="30157921"/>
<comment type="caution">
    <text evidence="2">The sequence shown here is derived from an EMBL/GenBank/DDBJ whole genome shotgun (WGS) entry which is preliminary data.</text>
</comment>
<dbReference type="AlphaFoldDB" id="A0A1E3HGK2"/>
<evidence type="ECO:0000313" key="2">
    <source>
        <dbReference type="EMBL" id="ODN75479.1"/>
    </source>
</evidence>